<evidence type="ECO:0000256" key="6">
    <source>
        <dbReference type="SAM" id="MobiDB-lite"/>
    </source>
</evidence>
<dbReference type="EMBL" id="JALJOR010000006">
    <property type="protein sequence ID" value="KAK9815654.1"/>
    <property type="molecule type" value="Genomic_DNA"/>
</dbReference>
<dbReference type="Pfam" id="PF00211">
    <property type="entry name" value="Guanylate_cyc"/>
    <property type="match status" value="2"/>
</dbReference>
<dbReference type="InterPro" id="IPR001054">
    <property type="entry name" value="A/G_cyclase"/>
</dbReference>
<dbReference type="SUPFAM" id="SSF55073">
    <property type="entry name" value="Nucleotide cyclase"/>
    <property type="match status" value="2"/>
</dbReference>
<evidence type="ECO:0000259" key="8">
    <source>
        <dbReference type="PROSITE" id="PS50125"/>
    </source>
</evidence>
<feature type="compositionally biased region" description="Polar residues" evidence="6">
    <location>
        <begin position="1973"/>
        <end position="1985"/>
    </location>
</feature>
<feature type="compositionally biased region" description="Polar residues" evidence="6">
    <location>
        <begin position="1860"/>
        <end position="1875"/>
    </location>
</feature>
<dbReference type="InterPro" id="IPR041888">
    <property type="entry name" value="RING-HC_ZNF598/HEL2"/>
</dbReference>
<evidence type="ECO:0000256" key="3">
    <source>
        <dbReference type="ARBA" id="ARBA00012483"/>
    </source>
</evidence>
<sequence>MEAPTVSVRVDRRGRGRSRGAVAPLQQLEAAVHQDFQHGQRPNQERRRRGQQQLSSVKRAGKQPVRPGQAAVQAQGPEAPELATEGRVQEPAEAPLCVVCCDVLKVAAVGVCNHKEVCARCSLRMRLCYGDMKCSLCKTDLPEVVMARWRPQGIPDWSAYEARRKGLWQRPHWARGVLIDDWKPRDSEARPLHLDMVALTAQACPKCDPEGLRPYPSNKSLTRHVEFEHEMKMCLTCLAARRQFPLELPVYTRAELREHMQEHPNCQFCDIQFYGLDELFHHMQRTHFTCHVCQMAGTYCHFAQADELIVHLREEHYLCEEEECELCFVAFRTVQELQQHHREVHLNRMPRFDRSRARRVNLADMVSPVRGNGPSGAPRNAQAAGANAQAAAQARQQRSAQRALHVSDSSNSLSAESGGFEAEPLQQGQGGFMMIDDDVGLAQPGIPQPSSSRPASTRPPREDFPELPSSGAPAYRAPPRPQRLAGRPAEEFPALQASAGPAPPQAAAASRPALVRLTVKCPCGRRSSHSVVEQGQTPAPLQCDTDCERQKRQQQIAGAFGIADPAHHVPVFDRNRTPHYSQELLLYAWNNPYWIDGVEHALAAFANDKAKKRQRMAPMPRQQRAMAHALAAEYGLTTQSIGTEPARCVELFQSATASVPNKLLSATVAGMTREQILQVEDKVAGHCMYFYDVEEGVDLEPFLGQWRGQFTLEVTGPDTAVARFQTPELLKEARVLMGGGLRGLFRIQVPKSAPGQGSDTIQAGPSHGSASAPRAEGAPQLAGGSSRRAPARQQGAGGAAEGGRQSAGDSGEDWQPVAGAGRGRQQVADQAQDSEPEREAAADSVVVALSCLLIVGQPPGGGPPLGPCGLPPSVNSVAAIHVPGMNLTGSLPTGLFADLVDLQLLNIQHNPGLGGPMPSMPPALQAKMQVLNARSTSLRNPCPFPTDKLATAGALKKCLPDFVTICSQVVLASRPGMICPILGFKRPQPPPSLLYQLSLKLNAMEQTAAASGLLRLYNPDAQTEALLSGMLDGTVAQPVCYDMGPTQSVLSADDWQSAFLPITSVDFEPMLYGFAGCTCADGYDTVYTADSQGDVLLECNLQTGTSKTVPMLIVILVPIIVGCSGLIGLLVWGLYKLGWQQHYERFTTKRLKLSHAPGTLKETAAKKLGLVHKEITLVMTDVEGSTELWEWNPEVTKKAIDMHDETLRSLLKTHFGYEVTTEGDAFTMAFHDPIDAIGWALHVQYKLLQLPWPAELLTHHRAAEEKAMVDDEETVIFRGLRVRMGINTGVPEYLQMHNVTKQLEYHGYVTQLTEAIINLPAGGQILMGSRTFERTYGRLDHVTISDDIQIGAFEGEAGRKSINAKSRMHSRGDLLRPPGLPGSGAATANGNVDAIVNSDLVRQGSKAIRDDRIRTTGSVELRREQNRSSIEYVRGGGARTSLEMAMRPAPETTMTSFQRPVQQGRTIRISRERKPDSFLLPSSPKSDPVAPWDFAGQQQEHQQRPPEEGTGWLGWIRTQLSWPFVGRMRVQPLDNVIKMSAPLQTDLDQMVNSSGHQGATTCMVMDMGVFYFGEFSQPANQRAEEAANTAAAPVLDGCHVLQILPFWLASRFLSFPRLDVDAQIAPSFSDAPGADFALLPGMAEKDAEKANVTIVFARKSAHKELAALDAKAAAIALNQFQSCVRTLLLVSSGYECQEKEGLFMIAFPEPRAAVEWAILLQMALMRVPWAEQLKNYAPTKHLFSPSGDLLFSGLSAKVGIFHGSMAKVCPHATTGRADYFGLAVNRAARLMAATKVGQILAEESIVELVVQQWTAISFTTNELTCVPAAAANALALKNCQLLSNLSRPSASLSKDKRGVKSTSYYRTSNDQPMLDHQNSSAAIMNLNELASLQASSPTPDPGLSADAEEAQRLLSVRIDSGAEASPSGKSSPSPSHGLIHLGSVKRGSMEEAFRRPNKVTLSVPMPGDEAHSGESQSSDTIPAATSPSRPRRLSMRMSSVSPLTSRRTSSICYAQWAQPAGPGYAYPSIDTKVEVWALGTFAFKGVPEQIKVMQIYPGSLAGRLQLYTRAATRFSKAVRVDEGSTACRFKGSVALLDVLNLKLARDPLELPK</sequence>
<dbReference type="Pfam" id="PF25447">
    <property type="entry name" value="RING_ZNF598"/>
    <property type="match status" value="1"/>
</dbReference>
<evidence type="ECO:0000259" key="9">
    <source>
        <dbReference type="PROSITE" id="PS50157"/>
    </source>
</evidence>
<keyword evidence="5" id="KW-0862">Zinc</keyword>
<keyword evidence="5" id="KW-0479">Metal-binding</keyword>
<feature type="domain" description="C2H2-type" evidence="9">
    <location>
        <begin position="322"/>
        <end position="350"/>
    </location>
</feature>
<feature type="compositionally biased region" description="Low complexity" evidence="6">
    <location>
        <begin position="785"/>
        <end position="794"/>
    </location>
</feature>
<keyword evidence="12" id="KW-1185">Reference proteome</keyword>
<feature type="domain" description="Guanylate cyclase" evidence="8">
    <location>
        <begin position="1176"/>
        <end position="1289"/>
    </location>
</feature>
<dbReference type="SMART" id="SM00393">
    <property type="entry name" value="R3H"/>
    <property type="match status" value="1"/>
</dbReference>
<dbReference type="GO" id="GO:0008270">
    <property type="term" value="F:zinc ion binding"/>
    <property type="evidence" value="ECO:0007669"/>
    <property type="project" value="UniProtKB-KW"/>
</dbReference>
<evidence type="ECO:0000256" key="1">
    <source>
        <dbReference type="ARBA" id="ARBA00000900"/>
    </source>
</evidence>
<feature type="compositionally biased region" description="Low complexity" evidence="6">
    <location>
        <begin position="449"/>
        <end position="458"/>
    </location>
</feature>
<dbReference type="InterPro" id="IPR001374">
    <property type="entry name" value="R3H_dom"/>
</dbReference>
<dbReference type="PROSITE" id="PS50157">
    <property type="entry name" value="ZINC_FINGER_C2H2_2"/>
    <property type="match status" value="1"/>
</dbReference>
<protein>
    <recommendedName>
        <fullName evidence="3">RING-type E3 ubiquitin transferase</fullName>
        <ecNumber evidence="3">2.3.2.27</ecNumber>
    </recommendedName>
</protein>
<dbReference type="InterPro" id="IPR044288">
    <property type="entry name" value="ZNF598/HEL2"/>
</dbReference>
<dbReference type="GO" id="GO:0003676">
    <property type="term" value="F:nucleic acid binding"/>
    <property type="evidence" value="ECO:0007669"/>
    <property type="project" value="UniProtKB-UniRule"/>
</dbReference>
<dbReference type="GO" id="GO:0016567">
    <property type="term" value="P:protein ubiquitination"/>
    <property type="evidence" value="ECO:0007669"/>
    <property type="project" value="TreeGrafter"/>
</dbReference>
<comment type="pathway">
    <text evidence="2">Protein modification; protein ubiquitination.</text>
</comment>
<dbReference type="Gene3D" id="3.30.1370.50">
    <property type="entry name" value="R3H-like domain"/>
    <property type="match status" value="1"/>
</dbReference>
<dbReference type="SMART" id="SM00355">
    <property type="entry name" value="ZnF_C2H2"/>
    <property type="match status" value="4"/>
</dbReference>
<comment type="similarity">
    <text evidence="4">Belongs to the ZNF598/HEL2 family.</text>
</comment>
<evidence type="ECO:0000256" key="4">
    <source>
        <dbReference type="ARBA" id="ARBA00035113"/>
    </source>
</evidence>
<dbReference type="PROSITE" id="PS00028">
    <property type="entry name" value="ZINC_FINGER_C2H2_1"/>
    <property type="match status" value="2"/>
</dbReference>
<dbReference type="CDD" id="cd16615">
    <property type="entry name" value="RING-HC_ZNF598"/>
    <property type="match status" value="1"/>
</dbReference>
<feature type="domain" description="RING-type" evidence="7">
    <location>
        <begin position="97"/>
        <end position="138"/>
    </location>
</feature>
<feature type="region of interest" description="Disordered" evidence="6">
    <location>
        <begin position="1849"/>
        <end position="1875"/>
    </location>
</feature>
<dbReference type="InterPro" id="IPR029787">
    <property type="entry name" value="Nucleotide_cyclase"/>
</dbReference>
<reference evidence="11 12" key="1">
    <citation type="journal article" date="2024" name="Nat. Commun.">
        <title>Phylogenomics reveals the evolutionary origins of lichenization in chlorophyte algae.</title>
        <authorList>
            <person name="Puginier C."/>
            <person name="Libourel C."/>
            <person name="Otte J."/>
            <person name="Skaloud P."/>
            <person name="Haon M."/>
            <person name="Grisel S."/>
            <person name="Petersen M."/>
            <person name="Berrin J.G."/>
            <person name="Delaux P.M."/>
            <person name="Dal Grande F."/>
            <person name="Keller J."/>
        </authorList>
    </citation>
    <scope>NUCLEOTIDE SEQUENCE [LARGE SCALE GENOMIC DNA]</scope>
    <source>
        <strain evidence="11 12">SAG 2043</strain>
    </source>
</reference>
<organism evidence="11 12">
    <name type="scientific">[Myrmecia] bisecta</name>
    <dbReference type="NCBI Taxonomy" id="41462"/>
    <lineage>
        <taxon>Eukaryota</taxon>
        <taxon>Viridiplantae</taxon>
        <taxon>Chlorophyta</taxon>
        <taxon>core chlorophytes</taxon>
        <taxon>Trebouxiophyceae</taxon>
        <taxon>Trebouxiales</taxon>
        <taxon>Trebouxiaceae</taxon>
        <taxon>Myrmecia</taxon>
    </lineage>
</organism>
<comment type="caution">
    <text evidence="11">The sequence shown here is derived from an EMBL/GenBank/DDBJ whole genome shotgun (WGS) entry which is preliminary data.</text>
</comment>
<dbReference type="InterPro" id="IPR036867">
    <property type="entry name" value="R3H_dom_sf"/>
</dbReference>
<dbReference type="GO" id="GO:0072344">
    <property type="term" value="P:rescue of stalled ribosome"/>
    <property type="evidence" value="ECO:0007669"/>
    <property type="project" value="InterPro"/>
</dbReference>
<dbReference type="PANTHER" id="PTHR22938">
    <property type="entry name" value="ZINC FINGER PROTEIN 598"/>
    <property type="match status" value="1"/>
</dbReference>
<dbReference type="GO" id="GO:0009190">
    <property type="term" value="P:cyclic nucleotide biosynthetic process"/>
    <property type="evidence" value="ECO:0007669"/>
    <property type="project" value="InterPro"/>
</dbReference>
<feature type="compositionally biased region" description="Low complexity" evidence="6">
    <location>
        <begin position="375"/>
        <end position="403"/>
    </location>
</feature>
<dbReference type="GO" id="GO:0061630">
    <property type="term" value="F:ubiquitin protein ligase activity"/>
    <property type="evidence" value="ECO:0007669"/>
    <property type="project" value="UniProtKB-EC"/>
</dbReference>
<dbReference type="Gene3D" id="3.30.70.1230">
    <property type="entry name" value="Nucleotide cyclase"/>
    <property type="match status" value="2"/>
</dbReference>
<feature type="domain" description="Guanylate cyclase" evidence="8">
    <location>
        <begin position="1653"/>
        <end position="1791"/>
    </location>
</feature>
<feature type="region of interest" description="Disordered" evidence="6">
    <location>
        <begin position="1469"/>
        <end position="1510"/>
    </location>
</feature>
<dbReference type="GO" id="GO:0043022">
    <property type="term" value="F:ribosome binding"/>
    <property type="evidence" value="ECO:0007669"/>
    <property type="project" value="TreeGrafter"/>
</dbReference>
<feature type="region of interest" description="Disordered" evidence="6">
    <location>
        <begin position="750"/>
        <end position="841"/>
    </location>
</feature>
<evidence type="ECO:0000256" key="2">
    <source>
        <dbReference type="ARBA" id="ARBA00004906"/>
    </source>
</evidence>
<accession>A0AAW1Q5Z7</accession>
<dbReference type="PANTHER" id="PTHR22938:SF0">
    <property type="entry name" value="E3 UBIQUITIN-PROTEIN LIGASE ZNF598"/>
    <property type="match status" value="1"/>
</dbReference>
<feature type="region of interest" description="Disordered" evidence="6">
    <location>
        <begin position="1"/>
        <end position="87"/>
    </location>
</feature>
<dbReference type="InterPro" id="IPR001841">
    <property type="entry name" value="Znf_RING"/>
</dbReference>
<feature type="compositionally biased region" description="Low complexity" evidence="6">
    <location>
        <begin position="1921"/>
        <end position="1935"/>
    </location>
</feature>
<dbReference type="Pfam" id="PF01424">
    <property type="entry name" value="R3H"/>
    <property type="match status" value="1"/>
</dbReference>
<name>A0AAW1Q5Z7_9CHLO</name>
<evidence type="ECO:0000313" key="11">
    <source>
        <dbReference type="EMBL" id="KAK9815654.1"/>
    </source>
</evidence>
<dbReference type="SUPFAM" id="SSF82708">
    <property type="entry name" value="R3H domain"/>
    <property type="match status" value="1"/>
</dbReference>
<dbReference type="Proteomes" id="UP001489004">
    <property type="component" value="Unassembled WGS sequence"/>
</dbReference>
<proteinExistence type="inferred from homology"/>
<feature type="region of interest" description="Disordered" evidence="6">
    <location>
        <begin position="365"/>
        <end position="485"/>
    </location>
</feature>
<dbReference type="GO" id="GO:0035556">
    <property type="term" value="P:intracellular signal transduction"/>
    <property type="evidence" value="ECO:0007669"/>
    <property type="project" value="InterPro"/>
</dbReference>
<keyword evidence="5" id="KW-0863">Zinc-finger</keyword>
<dbReference type="PROSITE" id="PS50089">
    <property type="entry name" value="ZF_RING_2"/>
    <property type="match status" value="1"/>
</dbReference>
<dbReference type="PROSITE" id="PS51061">
    <property type="entry name" value="R3H"/>
    <property type="match status" value="1"/>
</dbReference>
<evidence type="ECO:0000313" key="12">
    <source>
        <dbReference type="Proteomes" id="UP001489004"/>
    </source>
</evidence>
<gene>
    <name evidence="11" type="ORF">WJX72_007454</name>
</gene>
<dbReference type="EC" id="2.3.2.27" evidence="3"/>
<feature type="domain" description="R3H" evidence="10">
    <location>
        <begin position="592"/>
        <end position="655"/>
    </location>
</feature>
<evidence type="ECO:0000259" key="10">
    <source>
        <dbReference type="PROSITE" id="PS51061"/>
    </source>
</evidence>
<comment type="catalytic activity">
    <reaction evidence="1">
        <text>S-ubiquitinyl-[E2 ubiquitin-conjugating enzyme]-L-cysteine + [acceptor protein]-L-lysine = [E2 ubiquitin-conjugating enzyme]-L-cysteine + N(6)-ubiquitinyl-[acceptor protein]-L-lysine.</text>
        <dbReference type="EC" id="2.3.2.27"/>
    </reaction>
</comment>
<dbReference type="SMART" id="SM00044">
    <property type="entry name" value="CYCc"/>
    <property type="match status" value="1"/>
</dbReference>
<dbReference type="PROSITE" id="PS50125">
    <property type="entry name" value="GUANYLATE_CYCLASE_2"/>
    <property type="match status" value="2"/>
</dbReference>
<dbReference type="InterPro" id="IPR013087">
    <property type="entry name" value="Znf_C2H2_type"/>
</dbReference>
<evidence type="ECO:0000256" key="5">
    <source>
        <dbReference type="PROSITE-ProRule" id="PRU00042"/>
    </source>
</evidence>
<feature type="region of interest" description="Disordered" evidence="6">
    <location>
        <begin position="1921"/>
        <end position="2000"/>
    </location>
</feature>
<evidence type="ECO:0000259" key="7">
    <source>
        <dbReference type="PROSITE" id="PS50089"/>
    </source>
</evidence>